<dbReference type="AlphaFoldDB" id="A0A857J6Y2"/>
<accession>A0A857J6Y2</accession>
<feature type="region of interest" description="Disordered" evidence="1">
    <location>
        <begin position="23"/>
        <end position="42"/>
    </location>
</feature>
<protein>
    <submittedName>
        <fullName evidence="2">Uncharacterized protein</fullName>
    </submittedName>
</protein>
<organism evidence="2 3">
    <name type="scientific">Xylophilus rhododendri</name>
    <dbReference type="NCBI Taxonomy" id="2697032"/>
    <lineage>
        <taxon>Bacteria</taxon>
        <taxon>Pseudomonadati</taxon>
        <taxon>Pseudomonadota</taxon>
        <taxon>Betaproteobacteria</taxon>
        <taxon>Burkholderiales</taxon>
        <taxon>Xylophilus</taxon>
    </lineage>
</organism>
<dbReference type="Proteomes" id="UP000464787">
    <property type="component" value="Chromosome"/>
</dbReference>
<reference evidence="2 3" key="1">
    <citation type="submission" date="2020-01" db="EMBL/GenBank/DDBJ databases">
        <title>Genome sequencing of strain KACC 21265.</title>
        <authorList>
            <person name="Heo J."/>
            <person name="Kim S.-J."/>
            <person name="Kim J.-S."/>
            <person name="Hong S.-B."/>
            <person name="Kwon S.-W."/>
        </authorList>
    </citation>
    <scope>NUCLEOTIDE SEQUENCE [LARGE SCALE GENOMIC DNA]</scope>
    <source>
        <strain evidence="2 3">KACC 21265</strain>
    </source>
</reference>
<gene>
    <name evidence="2" type="ORF">GT347_17420</name>
</gene>
<dbReference type="KEGG" id="xyk:GT347_17420"/>
<dbReference type="RefSeq" id="WP_160553408.1">
    <property type="nucleotide sequence ID" value="NZ_CP047650.1"/>
</dbReference>
<feature type="region of interest" description="Disordered" evidence="1">
    <location>
        <begin position="56"/>
        <end position="83"/>
    </location>
</feature>
<keyword evidence="3" id="KW-1185">Reference proteome</keyword>
<evidence type="ECO:0000313" key="2">
    <source>
        <dbReference type="EMBL" id="QHI99596.1"/>
    </source>
</evidence>
<dbReference type="EMBL" id="CP047650">
    <property type="protein sequence ID" value="QHI99596.1"/>
    <property type="molecule type" value="Genomic_DNA"/>
</dbReference>
<name>A0A857J6Y2_9BURK</name>
<sequence>MSSHFPKHLISRLRHHIQALVHPHRHSGPQRPDPGGASPLLHGHQALHELGGESWRNQFSASPTAGHHRAGSFPSPRQRAAMAKDNRAFDARILAAEHKFGHAVSFEPVALGDGTIVGFTVTSKLDEDRQRAGVRPVLFASANGSASPEKPVVTTRTPMRWLPAAGPSGIVGCAKAVRAGRIGLPPAGGEQLVENLRLGSHGLSIEACARLAMKGAEKGGQPMAFFISAPHASVHLSTLEREQPGRYAGVVLARTA</sequence>
<proteinExistence type="predicted"/>
<evidence type="ECO:0000313" key="3">
    <source>
        <dbReference type="Proteomes" id="UP000464787"/>
    </source>
</evidence>
<evidence type="ECO:0000256" key="1">
    <source>
        <dbReference type="SAM" id="MobiDB-lite"/>
    </source>
</evidence>